<organism evidence="2 3">
    <name type="scientific">Nonomuraea insulae</name>
    <dbReference type="NCBI Taxonomy" id="1616787"/>
    <lineage>
        <taxon>Bacteria</taxon>
        <taxon>Bacillati</taxon>
        <taxon>Actinomycetota</taxon>
        <taxon>Actinomycetes</taxon>
        <taxon>Streptosporangiales</taxon>
        <taxon>Streptosporangiaceae</taxon>
        <taxon>Nonomuraea</taxon>
    </lineage>
</organism>
<dbReference type="SUPFAM" id="SSF47240">
    <property type="entry name" value="Ferritin-like"/>
    <property type="match status" value="2"/>
</dbReference>
<comment type="caution">
    <text evidence="2">The sequence shown here is derived from an EMBL/GenBank/DDBJ whole genome shotgun (WGS) entry which is preliminary data.</text>
</comment>
<dbReference type="Proteomes" id="UP001596058">
    <property type="component" value="Unassembled WGS sequence"/>
</dbReference>
<feature type="region of interest" description="Disordered" evidence="1">
    <location>
        <begin position="363"/>
        <end position="400"/>
    </location>
</feature>
<evidence type="ECO:0000313" key="3">
    <source>
        <dbReference type="Proteomes" id="UP001596058"/>
    </source>
</evidence>
<feature type="compositionally biased region" description="Basic and acidic residues" evidence="1">
    <location>
        <begin position="366"/>
        <end position="400"/>
    </location>
</feature>
<evidence type="ECO:0008006" key="4">
    <source>
        <dbReference type="Google" id="ProtNLM"/>
    </source>
</evidence>
<dbReference type="RefSeq" id="WP_379515335.1">
    <property type="nucleotide sequence ID" value="NZ_JBHSPA010000023.1"/>
</dbReference>
<accession>A0ABW1CME2</accession>
<keyword evidence="3" id="KW-1185">Reference proteome</keyword>
<gene>
    <name evidence="2" type="ORF">ACFPZ3_18315</name>
</gene>
<proteinExistence type="predicted"/>
<sequence>MTFDPLRERGIPLDGQLRNWRELNVTPIDPDHADPYTRCRVIAMNGIEVEAIQFSHRLARHCPDLEVRQQLARVRYIEAQQQKVVGWLLPGVSSVLEMTIAYEQVAVDLTAWVARMEPDAYLKQAYQFGVLEDFDHLYRYANLYEMIERRKAEKIVDGLTEVMPGRPAHLHHRDPMDNVREPYNRENTAPVSKLHALTIMSAEQQTMNFYMNVGPMYMEPIARQLYQEIGLIEEEHVTHYESLVDPGESWWERLLNHEYNECYLYHSFMETESDPKVRAIWELHLNMELEHLRLAAELFKKHDGRDPEQVCAPELPAPVTFEPNKAYLRELLATQIDYTTLGTGYVRAAHERFERMREAIMGGEKAPSERVIEDNRERSGHEYRLQTEGEHPVGSLADHR</sequence>
<evidence type="ECO:0000313" key="2">
    <source>
        <dbReference type="EMBL" id="MFC5825820.1"/>
    </source>
</evidence>
<evidence type="ECO:0000256" key="1">
    <source>
        <dbReference type="SAM" id="MobiDB-lite"/>
    </source>
</evidence>
<dbReference type="EMBL" id="JBHSPA010000023">
    <property type="protein sequence ID" value="MFC5825820.1"/>
    <property type="molecule type" value="Genomic_DNA"/>
</dbReference>
<reference evidence="3" key="1">
    <citation type="journal article" date="2019" name="Int. J. Syst. Evol. Microbiol.">
        <title>The Global Catalogue of Microorganisms (GCM) 10K type strain sequencing project: providing services to taxonomists for standard genome sequencing and annotation.</title>
        <authorList>
            <consortium name="The Broad Institute Genomics Platform"/>
            <consortium name="The Broad Institute Genome Sequencing Center for Infectious Disease"/>
            <person name="Wu L."/>
            <person name="Ma J."/>
        </authorList>
    </citation>
    <scope>NUCLEOTIDE SEQUENCE [LARGE SCALE GENOMIC DNA]</scope>
    <source>
        <strain evidence="3">CCUG 53903</strain>
    </source>
</reference>
<dbReference type="InterPro" id="IPR009078">
    <property type="entry name" value="Ferritin-like_SF"/>
</dbReference>
<name>A0ABW1CME2_9ACTN</name>
<protein>
    <recommendedName>
        <fullName evidence="4">Ferritin-like domain-containing protein</fullName>
    </recommendedName>
</protein>